<dbReference type="InterPro" id="IPR017157">
    <property type="entry name" value="Arylacetamide_deacetylase"/>
</dbReference>
<keyword evidence="4" id="KW-0472">Membrane</keyword>
<evidence type="ECO:0000313" key="7">
    <source>
        <dbReference type="Proteomes" id="UP000001646"/>
    </source>
</evidence>
<reference evidence="6" key="3">
    <citation type="submission" date="2025-09" db="UniProtKB">
        <authorList>
            <consortium name="Ensembl"/>
        </authorList>
    </citation>
    <scope>IDENTIFICATION</scope>
</reference>
<reference evidence="6" key="2">
    <citation type="submission" date="2025-08" db="UniProtKB">
        <authorList>
            <consortium name="Ensembl"/>
        </authorList>
    </citation>
    <scope>IDENTIFICATION</scope>
</reference>
<keyword evidence="4" id="KW-1133">Transmembrane helix</keyword>
<evidence type="ECO:0000313" key="6">
    <source>
        <dbReference type="Ensembl" id="ENSACAP00000026350.1"/>
    </source>
</evidence>
<feature type="active site" evidence="3">
    <location>
        <position position="351"/>
    </location>
</feature>
<evidence type="ECO:0000259" key="5">
    <source>
        <dbReference type="Pfam" id="PF07859"/>
    </source>
</evidence>
<feature type="domain" description="Alpha/beta hydrolase fold-3" evidence="5">
    <location>
        <begin position="117"/>
        <end position="253"/>
    </location>
</feature>
<keyword evidence="2" id="KW-0378">Hydrolase</keyword>
<dbReference type="Ensembl" id="ENSACAT00000053693.1">
    <property type="protein sequence ID" value="ENSACAP00000026350.1"/>
    <property type="gene ID" value="ENSACAG00000034665.1"/>
</dbReference>
<proteinExistence type="inferred from homology"/>
<dbReference type="SUPFAM" id="SSF53474">
    <property type="entry name" value="alpha/beta-Hydrolases"/>
    <property type="match status" value="1"/>
</dbReference>
<evidence type="ECO:0000256" key="3">
    <source>
        <dbReference type="PIRSR" id="PIRSR037251-1"/>
    </source>
</evidence>
<dbReference type="Proteomes" id="UP000001646">
    <property type="component" value="Unplaced"/>
</dbReference>
<evidence type="ECO:0000256" key="2">
    <source>
        <dbReference type="ARBA" id="ARBA00022801"/>
    </source>
</evidence>
<keyword evidence="7" id="KW-1185">Reference proteome</keyword>
<dbReference type="PANTHER" id="PTHR48081">
    <property type="entry name" value="AB HYDROLASE SUPERFAMILY PROTEIN C4A8.06C"/>
    <property type="match status" value="1"/>
</dbReference>
<dbReference type="PANTHER" id="PTHR48081:SF32">
    <property type="entry name" value="ALPHA_BETA HYDROLASE FOLD-3 DOMAIN-CONTAINING PROTEIN"/>
    <property type="match status" value="1"/>
</dbReference>
<evidence type="ECO:0000256" key="1">
    <source>
        <dbReference type="ARBA" id="ARBA00010515"/>
    </source>
</evidence>
<dbReference type="InterPro" id="IPR050300">
    <property type="entry name" value="GDXG_lipolytic_enzyme"/>
</dbReference>
<evidence type="ECO:0000256" key="4">
    <source>
        <dbReference type="SAM" id="Phobius"/>
    </source>
</evidence>
<dbReference type="Gene3D" id="3.40.50.1820">
    <property type="entry name" value="alpha/beta hydrolase"/>
    <property type="match status" value="1"/>
</dbReference>
<dbReference type="InParanoid" id="A0A803STR0"/>
<organism evidence="6 7">
    <name type="scientific">Anolis carolinensis</name>
    <name type="common">Green anole</name>
    <name type="synonym">American chameleon</name>
    <dbReference type="NCBI Taxonomy" id="28377"/>
    <lineage>
        <taxon>Eukaryota</taxon>
        <taxon>Metazoa</taxon>
        <taxon>Chordata</taxon>
        <taxon>Craniata</taxon>
        <taxon>Vertebrata</taxon>
        <taxon>Euteleostomi</taxon>
        <taxon>Lepidosauria</taxon>
        <taxon>Squamata</taxon>
        <taxon>Bifurcata</taxon>
        <taxon>Unidentata</taxon>
        <taxon>Episquamata</taxon>
        <taxon>Toxicofera</taxon>
        <taxon>Iguania</taxon>
        <taxon>Dactyloidae</taxon>
        <taxon>Anolis</taxon>
    </lineage>
</organism>
<dbReference type="InterPro" id="IPR029058">
    <property type="entry name" value="AB_hydrolase_fold"/>
</dbReference>
<feature type="domain" description="Alpha/beta hydrolase fold-3" evidence="5">
    <location>
        <begin position="326"/>
        <end position="384"/>
    </location>
</feature>
<feature type="transmembrane region" description="Helical" evidence="4">
    <location>
        <begin position="47"/>
        <end position="66"/>
    </location>
</feature>
<accession>A0A803STR0</accession>
<feature type="active site" evidence="3">
    <location>
        <position position="381"/>
    </location>
</feature>
<dbReference type="Pfam" id="PF07859">
    <property type="entry name" value="Abhydrolase_3"/>
    <property type="match status" value="2"/>
</dbReference>
<name>A0A803STR0_ANOCA</name>
<dbReference type="AlphaFoldDB" id="A0A803STR0"/>
<protein>
    <recommendedName>
        <fullName evidence="5">Alpha/beta hydrolase fold-3 domain-containing protein</fullName>
    </recommendedName>
</protein>
<feature type="transmembrane region" description="Helical" evidence="4">
    <location>
        <begin position="6"/>
        <end position="27"/>
    </location>
</feature>
<gene>
    <name evidence="6" type="primary">LOC100560013</name>
</gene>
<comment type="similarity">
    <text evidence="1">Belongs to the 'GDXG' lipolytic enzyme family.</text>
</comment>
<dbReference type="InterPro" id="IPR013094">
    <property type="entry name" value="AB_hydrolase_3"/>
</dbReference>
<dbReference type="GO" id="GO:0016020">
    <property type="term" value="C:membrane"/>
    <property type="evidence" value="ECO:0007669"/>
    <property type="project" value="InterPro"/>
</dbReference>
<dbReference type="GO" id="GO:0052689">
    <property type="term" value="F:carboxylic ester hydrolase activity"/>
    <property type="evidence" value="ECO:0007669"/>
    <property type="project" value="InterPro"/>
</dbReference>
<dbReference type="GeneTree" id="ENSGT00940000164442"/>
<feature type="active site" evidence="3">
    <location>
        <position position="195"/>
    </location>
</feature>
<reference evidence="6" key="1">
    <citation type="submission" date="2009-12" db="EMBL/GenBank/DDBJ databases">
        <title>The Genome Sequence of Anolis carolinensis (Green Anole Lizard).</title>
        <authorList>
            <consortium name="The Genome Sequencing Platform"/>
            <person name="Di Palma F."/>
            <person name="Alfoldi J."/>
            <person name="Heiman D."/>
            <person name="Young S."/>
            <person name="Grabherr M."/>
            <person name="Johnson J."/>
            <person name="Lander E.S."/>
            <person name="Lindblad-Toh K."/>
        </authorList>
    </citation>
    <scope>NUCLEOTIDE SEQUENCE [LARGE SCALE GENOMIC DNA]</scope>
    <source>
        <strain evidence="6">JBL SC #1</strain>
    </source>
</reference>
<keyword evidence="4" id="KW-0812">Transmembrane</keyword>
<sequence>MFLLALLSQAASLVATLFILLLLWALVYHVSTTQMPAGIGQPLKVRILHVCSIMVYCLGYVLWQLGLCGRFAVLRMLVDGFPSRKDPSLFVKDTYFNTVPVRVYQPKVSPSGPRKGVLFFHGGGGTFGSIDSYESVCSYMARESDAVVVSVGYRLAPEHHYPAQWNDCTTAAEYFLKNAEGFGVDPTCIVLSGDSIGGVMTAFLAQELSKRKDLPKPRAQVLVSPFLQGLDFNLLSYQENRWVPFVSQSDFLHLLFIYISKNMSAVEIALAESHIPEEKRTKYQRWLNADNVPKELKAKGFYQEFQLSSCPLDNIHTLIKTITGTNISPLIADDAVIQQLPDTFILTCEYDVLRDDGLLYKKRLEDNGVKVSWCHLKEGFHGVFLLFNRLFLNFAFCQRGLDSVVSYINGL</sequence>
<dbReference type="PIRSF" id="PIRSF037251">
    <property type="entry name" value="Arylacetamide_deacetylase"/>
    <property type="match status" value="1"/>
</dbReference>